<evidence type="ECO:0000313" key="5">
    <source>
        <dbReference type="EMBL" id="SFF38562.1"/>
    </source>
</evidence>
<dbReference type="InterPro" id="IPR027417">
    <property type="entry name" value="P-loop_NTPase"/>
</dbReference>
<evidence type="ECO:0000256" key="1">
    <source>
        <dbReference type="PROSITE-ProRule" id="PRU00464"/>
    </source>
</evidence>
<dbReference type="GO" id="GO:0016787">
    <property type="term" value="F:hydrolase activity"/>
    <property type="evidence" value="ECO:0007669"/>
    <property type="project" value="InterPro"/>
</dbReference>
<dbReference type="InterPro" id="IPR014001">
    <property type="entry name" value="Helicase_ATP-bd"/>
</dbReference>
<dbReference type="InterPro" id="IPR036286">
    <property type="entry name" value="LexA/Signal_pep-like_sf"/>
</dbReference>
<dbReference type="PROSITE" id="PS00892">
    <property type="entry name" value="HIT_1"/>
    <property type="match status" value="1"/>
</dbReference>
<dbReference type="SMART" id="SM00487">
    <property type="entry name" value="DEXDc"/>
    <property type="match status" value="1"/>
</dbReference>
<dbReference type="CDD" id="cd06529">
    <property type="entry name" value="S24_LexA-like"/>
    <property type="match status" value="1"/>
</dbReference>
<protein>
    <submittedName>
        <fullName evidence="5">PLD-like domain-containing protein</fullName>
    </submittedName>
</protein>
<proteinExistence type="predicted"/>
<dbReference type="Gene3D" id="3.40.50.300">
    <property type="entry name" value="P-loop containing nucleotide triphosphate hydrolases"/>
    <property type="match status" value="2"/>
</dbReference>
<dbReference type="PROSITE" id="PS51084">
    <property type="entry name" value="HIT_2"/>
    <property type="match status" value="1"/>
</dbReference>
<dbReference type="InterPro" id="IPR011146">
    <property type="entry name" value="HIT-like"/>
</dbReference>
<dbReference type="Pfam" id="PF00717">
    <property type="entry name" value="Peptidase_S24"/>
    <property type="match status" value="1"/>
</dbReference>
<feature type="short sequence motif" description="Histidine triad motif" evidence="1">
    <location>
        <begin position="93"/>
        <end position="97"/>
    </location>
</feature>
<evidence type="ECO:0000259" key="2">
    <source>
        <dbReference type="PROSITE" id="PS51084"/>
    </source>
</evidence>
<dbReference type="InterPro" id="IPR015927">
    <property type="entry name" value="Peptidase_S24_S26A/B/C"/>
</dbReference>
<dbReference type="InterPro" id="IPR001650">
    <property type="entry name" value="Helicase_C-like"/>
</dbReference>
<feature type="domain" description="Helicase C-terminal" evidence="4">
    <location>
        <begin position="539"/>
        <end position="699"/>
    </location>
</feature>
<dbReference type="Proteomes" id="UP000199400">
    <property type="component" value="Unassembled WGS sequence"/>
</dbReference>
<dbReference type="InterPro" id="IPR006935">
    <property type="entry name" value="Helicase/UvrB_N"/>
</dbReference>
<accession>A0A1I2I8C3</accession>
<keyword evidence="6" id="KW-1185">Reference proteome</keyword>
<dbReference type="EMBL" id="FOMX01000058">
    <property type="protein sequence ID" value="SFF38562.1"/>
    <property type="molecule type" value="Genomic_DNA"/>
</dbReference>
<dbReference type="Pfam" id="PF00271">
    <property type="entry name" value="Helicase_C"/>
    <property type="match status" value="1"/>
</dbReference>
<dbReference type="InterPro" id="IPR039418">
    <property type="entry name" value="LexA-like"/>
</dbReference>
<dbReference type="Gene3D" id="2.10.109.10">
    <property type="entry name" value="Umud Fragment, subunit A"/>
    <property type="match status" value="1"/>
</dbReference>
<dbReference type="GO" id="GO:0003677">
    <property type="term" value="F:DNA binding"/>
    <property type="evidence" value="ECO:0007669"/>
    <property type="project" value="InterPro"/>
</dbReference>
<dbReference type="Pfam" id="PF04851">
    <property type="entry name" value="ResIII"/>
    <property type="match status" value="1"/>
</dbReference>
<sequence length="1543" mass="170218">MPPCPFCAIPDSQIVWSDELVIAVRDLHAVSRGHTLVIPRRHIATWFDASAAEREAIWRAVDAIKHMLDASDMPDGYNVGFNAGSAAGQTVMHLHVHVIPRYVGDMDDPRGGVRHVIPSRGNYLRDTPPLASGGEDDPFAAHVLPLLARAEKIDIVSAFVQASGLERIQHPLETALREGAVIRIITGDYLEITQVEALELLLDWQATRGERGTLAAKVVEVATLPGRTRSFHPKAWHLEGPAFGVAFVGSSNLSRSALDTGIEWNLRVERDVDARAWGRIREAFAALWSRAKPLDAAWIAAYAARVRARPASVPPGEVEVDPPLALATPHDVQKEALACLRATREQGRRRALVVLATGLGKTWLAAFDFVQLWDELGRVPRLLFLAHRRELLRQAAATYRAQLRSRNANSPVGWCLEDHADIGADLVFASVSKASRAPWIDQLAAERFDYVVIDEVHHAVAESYRKVLARLDPTFLLGLTATPDRADAADILGLFDDHVAYRADLARGVQIGRLVPFRYFGVRDDIDYKNIPWGNQHFDAEQLAAAAQTERRMQTLWVSWQAHPGTRTLVFCCSVAHADYAAAWLAARGVRVAKVYAAPGSDDRDLALTRLQRGELDAICAIDIFNEGVDLPALDRVVMLRPTESSVVFLQQLGRGLRAAPGKQAVTVLDFVGNHKIFLERLRTLLSLGDRAAALATLVATGRTELPHGCTVELELEAKRILESLYRVGGAERVEQAYRELRDTRDHRPTAGELQRLGYAPATLRARHGSWFAFVAAEGDLTPEQLRVLDNGFLDDLETTEMTKSFKMATLDVLLDAGALFSGLPIRDLALGAWSRLRRSPELLDDVLEHDRLPENPDESAVRRWVAYWRDNPIAAWTNAKKKKRTWFVVDENDRFRLALPPDPALPGLVRELVDYRIARYRVPISDDSFVCRVIWNKRDPIIKLPQRATERVSGQELPVRLPDGSVWLFRFVTGFCKVARPVGSDRNQLPDLLRRWFGPAAGQPGTAFDVRFVASPDGLWCEPVQSNLIPFTRRAVVAYPDLRAAAGPALGEAEPPDSELVLLPVEGDAPDRFAVRVSGTSMDGGSHPLRDGDWAILRYCRGLPASALTNRVALIQLPEGSSWQLKRIVQREGRWRLISDNPEGPSYEATEDMLAIARLEGSVRPEDIAPPVGTTVTDLEATFGIDRPATGRWGGHLFVFIDRPGQLVAPDRVQVPVTRRPAETAFVLAQTEGGFQYLGVGRWQDDAWKIPDVDYRTWQRWGDGRTVSRVLPDGSLARAQRVVDVILAMPNAMLVQGGRRARVLGPSQRGGLRIDGGDEGFAERSISLTDLAWVAVASDDVRAHGGVLDDARVNRARYLDGTPKGSTRWIDTGWALAAWKLAEPRLRSFGSLRPVRADGSTIDATFRLEEVDGRPTIVFEARGGTRGSADARNTEYAEGLEFILERLGQAGLTLADAAVDTRETAHLPIEVRRLELGGYPVIISDPAELRRRLSTAQAKVGKAPGARAGNPTRRLRLWPGGAELDLPGLAALLGVTRDEPTA</sequence>
<dbReference type="PROSITE" id="PS51192">
    <property type="entry name" value="HELICASE_ATP_BIND_1"/>
    <property type="match status" value="1"/>
</dbReference>
<reference evidence="6" key="1">
    <citation type="submission" date="2016-10" db="EMBL/GenBank/DDBJ databases">
        <authorList>
            <person name="Varghese N."/>
            <person name="Submissions S."/>
        </authorList>
    </citation>
    <scope>NUCLEOTIDE SEQUENCE [LARGE SCALE GENOMIC DNA]</scope>
    <source>
        <strain evidence="6">ATCC 25963</strain>
    </source>
</reference>
<dbReference type="RefSeq" id="WP_245913828.1">
    <property type="nucleotide sequence ID" value="NZ_FOMX01000058.1"/>
</dbReference>
<dbReference type="STRING" id="54.SAMN02745121_08523"/>
<dbReference type="SUPFAM" id="SSF54197">
    <property type="entry name" value="HIT-like"/>
    <property type="match status" value="1"/>
</dbReference>
<dbReference type="PANTHER" id="PTHR47396">
    <property type="entry name" value="TYPE I RESTRICTION ENZYME ECOKI R PROTEIN"/>
    <property type="match status" value="1"/>
</dbReference>
<organism evidence="5 6">
    <name type="scientific">Nannocystis exedens</name>
    <dbReference type="NCBI Taxonomy" id="54"/>
    <lineage>
        <taxon>Bacteria</taxon>
        <taxon>Pseudomonadati</taxon>
        <taxon>Myxococcota</taxon>
        <taxon>Polyangia</taxon>
        <taxon>Nannocystales</taxon>
        <taxon>Nannocystaceae</taxon>
        <taxon>Nannocystis</taxon>
    </lineage>
</organism>
<dbReference type="CDD" id="cd18032">
    <property type="entry name" value="DEXHc_RE_I_III_res"/>
    <property type="match status" value="1"/>
</dbReference>
<dbReference type="GO" id="GO:0005829">
    <property type="term" value="C:cytosol"/>
    <property type="evidence" value="ECO:0007669"/>
    <property type="project" value="TreeGrafter"/>
</dbReference>
<dbReference type="SMART" id="SM00490">
    <property type="entry name" value="HELICc"/>
    <property type="match status" value="1"/>
</dbReference>
<dbReference type="PANTHER" id="PTHR47396:SF1">
    <property type="entry name" value="ATP-DEPENDENT HELICASE IRC3-RELATED"/>
    <property type="match status" value="1"/>
</dbReference>
<dbReference type="InterPro" id="IPR036265">
    <property type="entry name" value="HIT-like_sf"/>
</dbReference>
<evidence type="ECO:0000259" key="3">
    <source>
        <dbReference type="PROSITE" id="PS51192"/>
    </source>
</evidence>
<dbReference type="InterPro" id="IPR050742">
    <property type="entry name" value="Helicase_Restrict-Modif_Enz"/>
</dbReference>
<evidence type="ECO:0000259" key="4">
    <source>
        <dbReference type="PROSITE" id="PS51194"/>
    </source>
</evidence>
<dbReference type="SUPFAM" id="SSF56024">
    <property type="entry name" value="Phospholipase D/nuclease"/>
    <property type="match status" value="1"/>
</dbReference>
<dbReference type="SUPFAM" id="SSF52540">
    <property type="entry name" value="P-loop containing nucleoside triphosphate hydrolases"/>
    <property type="match status" value="1"/>
</dbReference>
<dbReference type="InterPro" id="IPR019808">
    <property type="entry name" value="Histidine_triad_CS"/>
</dbReference>
<dbReference type="Gene3D" id="3.30.870.10">
    <property type="entry name" value="Endonuclease Chain A"/>
    <property type="match status" value="1"/>
</dbReference>
<feature type="domain" description="Helicase ATP-binding" evidence="3">
    <location>
        <begin position="342"/>
        <end position="501"/>
    </location>
</feature>
<evidence type="ECO:0000313" key="6">
    <source>
        <dbReference type="Proteomes" id="UP000199400"/>
    </source>
</evidence>
<feature type="domain" description="HIT" evidence="2">
    <location>
        <begin position="1"/>
        <end position="108"/>
    </location>
</feature>
<dbReference type="GO" id="GO:0005524">
    <property type="term" value="F:ATP binding"/>
    <property type="evidence" value="ECO:0007669"/>
    <property type="project" value="InterPro"/>
</dbReference>
<gene>
    <name evidence="5" type="ORF">SAMN02745121_08523</name>
</gene>
<name>A0A1I2I8C3_9BACT</name>
<dbReference type="Gene3D" id="3.30.428.10">
    <property type="entry name" value="HIT-like"/>
    <property type="match status" value="1"/>
</dbReference>
<dbReference type="PROSITE" id="PS51194">
    <property type="entry name" value="HELICASE_CTER"/>
    <property type="match status" value="1"/>
</dbReference>
<dbReference type="SUPFAM" id="SSF51306">
    <property type="entry name" value="LexA/Signal peptidase"/>
    <property type="match status" value="1"/>
</dbReference>
<dbReference type="Pfam" id="PF01230">
    <property type="entry name" value="HIT"/>
    <property type="match status" value="1"/>
</dbReference>